<dbReference type="SUPFAM" id="SSF140453">
    <property type="entry name" value="EsxAB dimer-like"/>
    <property type="match status" value="1"/>
</dbReference>
<name>A0A1Q9LFR9_9PSEU</name>
<dbReference type="OrthoDB" id="3684067at2"/>
<accession>A0A1Q9LFR9</accession>
<dbReference type="AlphaFoldDB" id="A0A1Q9LFR9"/>
<dbReference type="RefSeq" id="WP_075977550.1">
    <property type="nucleotide sequence ID" value="NZ_MKQR01000026.1"/>
</dbReference>
<proteinExistence type="predicted"/>
<dbReference type="Gene3D" id="1.10.287.1060">
    <property type="entry name" value="ESAT-6-like"/>
    <property type="match status" value="1"/>
</dbReference>
<evidence type="ECO:0000313" key="1">
    <source>
        <dbReference type="EMBL" id="OLR90878.1"/>
    </source>
</evidence>
<organism evidence="1 2">
    <name type="scientific">Actinokineospora bangkokensis</name>
    <dbReference type="NCBI Taxonomy" id="1193682"/>
    <lineage>
        <taxon>Bacteria</taxon>
        <taxon>Bacillati</taxon>
        <taxon>Actinomycetota</taxon>
        <taxon>Actinomycetes</taxon>
        <taxon>Pseudonocardiales</taxon>
        <taxon>Pseudonocardiaceae</taxon>
        <taxon>Actinokineospora</taxon>
    </lineage>
</organism>
<dbReference type="InterPro" id="IPR036689">
    <property type="entry name" value="ESAT-6-like_sf"/>
</dbReference>
<dbReference type="Proteomes" id="UP000186040">
    <property type="component" value="Unassembled WGS sequence"/>
</dbReference>
<comment type="caution">
    <text evidence="1">The sequence shown here is derived from an EMBL/GenBank/DDBJ whole genome shotgun (WGS) entry which is preliminary data.</text>
</comment>
<dbReference type="STRING" id="1193682.BJP25_30435"/>
<dbReference type="EMBL" id="MKQR01000026">
    <property type="protein sequence ID" value="OLR90878.1"/>
    <property type="molecule type" value="Genomic_DNA"/>
</dbReference>
<keyword evidence="2" id="KW-1185">Reference proteome</keyword>
<protein>
    <submittedName>
        <fullName evidence="1">Uncharacterized protein</fullName>
    </submittedName>
</protein>
<reference evidence="1 2" key="1">
    <citation type="submission" date="2016-10" db="EMBL/GenBank/DDBJ databases">
        <title>The Draft Genome Sequence of Actinokineospora bangkokensis 44EHWT reveals the biosynthetic pathway of antifungal compounds Thailandins with unusual extender unit butylmalonyl-CoA.</title>
        <authorList>
            <person name="Greule A."/>
            <person name="Intra B."/>
            <person name="Flemming S."/>
            <person name="Rommel M.G."/>
            <person name="Panbangred W."/>
            <person name="Bechthold A."/>
        </authorList>
    </citation>
    <scope>NUCLEOTIDE SEQUENCE [LARGE SCALE GENOMIC DNA]</scope>
    <source>
        <strain evidence="1 2">44EHW</strain>
    </source>
</reference>
<sequence length="173" mass="19329">MAFYGDPDELDRLAGQIEQRAEEVRKHGKQMVDAAQAMRWKSEAADRCRETVAGDRKRLDEIADKFDAAAAILRKHAQTVREMIAAIKRIGEQVVSWFNSAIDRFNRAVEGFKQAVADMARGVGNALGFGGEQPTPPRPPWEGWKYQPGNLPPFGDKEWLQVGDFMRAQGVAS</sequence>
<evidence type="ECO:0000313" key="2">
    <source>
        <dbReference type="Proteomes" id="UP000186040"/>
    </source>
</evidence>
<gene>
    <name evidence="1" type="ORF">BJP25_30435</name>
</gene>